<organism evidence="2 3">
    <name type="scientific">Streptomyces lacrimifluminis</name>
    <dbReference type="NCBI Taxonomy" id="1500077"/>
    <lineage>
        <taxon>Bacteria</taxon>
        <taxon>Bacillati</taxon>
        <taxon>Actinomycetota</taxon>
        <taxon>Actinomycetes</taxon>
        <taxon>Kitasatosporales</taxon>
        <taxon>Streptomycetaceae</taxon>
        <taxon>Streptomyces</taxon>
    </lineage>
</organism>
<dbReference type="RefSeq" id="WP_189145893.1">
    <property type="nucleotide sequence ID" value="NZ_BAABER010000006.1"/>
</dbReference>
<feature type="domain" description="SnoaL-like" evidence="1">
    <location>
        <begin position="8"/>
        <end position="139"/>
    </location>
</feature>
<dbReference type="Proteomes" id="UP000625682">
    <property type="component" value="Unassembled WGS sequence"/>
</dbReference>
<gene>
    <name evidence="2" type="ORF">GCM10012282_08810</name>
</gene>
<comment type="caution">
    <text evidence="2">The sequence shown here is derived from an EMBL/GenBank/DDBJ whole genome shotgun (WGS) entry which is preliminary data.</text>
</comment>
<evidence type="ECO:0000313" key="2">
    <source>
        <dbReference type="EMBL" id="GGJ14760.1"/>
    </source>
</evidence>
<sequence>MTTPSVQTELYLDIQQFYAEHMQAVDDGDYAVCALGYTEDALFDTDALPAPLAGRATIMEQLSTATAGARDAGIRRRHFMSMLTVRQDPARENTVHTRSNALVVATPPGGVPAVQRSVIWEDTLVYDESEGRWRIKMRRVRADGAPGRAAG</sequence>
<name>A0A917NNT6_9ACTN</name>
<dbReference type="SUPFAM" id="SSF54427">
    <property type="entry name" value="NTF2-like"/>
    <property type="match status" value="1"/>
</dbReference>
<keyword evidence="3" id="KW-1185">Reference proteome</keyword>
<dbReference type="Gene3D" id="3.10.450.50">
    <property type="match status" value="1"/>
</dbReference>
<evidence type="ECO:0000313" key="3">
    <source>
        <dbReference type="Proteomes" id="UP000625682"/>
    </source>
</evidence>
<dbReference type="EMBL" id="BMMU01000002">
    <property type="protein sequence ID" value="GGJ14760.1"/>
    <property type="molecule type" value="Genomic_DNA"/>
</dbReference>
<accession>A0A917NNT6</accession>
<reference evidence="2" key="2">
    <citation type="submission" date="2020-09" db="EMBL/GenBank/DDBJ databases">
        <authorList>
            <person name="Sun Q."/>
            <person name="Zhou Y."/>
        </authorList>
    </citation>
    <scope>NUCLEOTIDE SEQUENCE</scope>
    <source>
        <strain evidence="2">CGMCC 4.7272</strain>
    </source>
</reference>
<reference evidence="2" key="1">
    <citation type="journal article" date="2014" name="Int. J. Syst. Evol. Microbiol.">
        <title>Complete genome sequence of Corynebacterium casei LMG S-19264T (=DSM 44701T), isolated from a smear-ripened cheese.</title>
        <authorList>
            <consortium name="US DOE Joint Genome Institute (JGI-PGF)"/>
            <person name="Walter F."/>
            <person name="Albersmeier A."/>
            <person name="Kalinowski J."/>
            <person name="Ruckert C."/>
        </authorList>
    </citation>
    <scope>NUCLEOTIDE SEQUENCE</scope>
    <source>
        <strain evidence="2">CGMCC 4.7272</strain>
    </source>
</reference>
<dbReference type="InterPro" id="IPR037401">
    <property type="entry name" value="SnoaL-like"/>
</dbReference>
<dbReference type="Pfam" id="PF13577">
    <property type="entry name" value="SnoaL_4"/>
    <property type="match status" value="1"/>
</dbReference>
<evidence type="ECO:0000259" key="1">
    <source>
        <dbReference type="Pfam" id="PF13577"/>
    </source>
</evidence>
<proteinExistence type="predicted"/>
<protein>
    <recommendedName>
        <fullName evidence="1">SnoaL-like domain-containing protein</fullName>
    </recommendedName>
</protein>
<dbReference type="InterPro" id="IPR032710">
    <property type="entry name" value="NTF2-like_dom_sf"/>
</dbReference>
<dbReference type="AlphaFoldDB" id="A0A917NNT6"/>